<dbReference type="Proteomes" id="UP000028500">
    <property type="component" value="Unassembled WGS sequence"/>
</dbReference>
<dbReference type="AlphaFoldDB" id="A0A077PDL8"/>
<proteinExistence type="predicted"/>
<dbReference type="HOGENOM" id="CLU_180152_1_0_6"/>
<comment type="caution">
    <text evidence="1">The sequence shown here is derived from an EMBL/GenBank/DDBJ whole genome shotgun (WGS) entry which is preliminary data.</text>
</comment>
<evidence type="ECO:0000313" key="2">
    <source>
        <dbReference type="Proteomes" id="UP000028500"/>
    </source>
</evidence>
<gene>
    <name evidence="1" type="ORF">XBKQ1_1970002</name>
</gene>
<accession>A0A077PDL8</accession>
<dbReference type="EMBL" id="CBSY010000109">
    <property type="protein sequence ID" value="CDH19233.1"/>
    <property type="molecule type" value="Genomic_DNA"/>
</dbReference>
<reference evidence="1" key="1">
    <citation type="submission" date="2013-07" db="EMBL/GenBank/DDBJ databases">
        <title>Sub-species coevolution in mutualistic symbiosis.</title>
        <authorList>
            <person name="Murfin K."/>
            <person name="Klassen J."/>
            <person name="Lee M."/>
            <person name="Forst S."/>
            <person name="Stock P."/>
            <person name="Goodrich-Blair H."/>
        </authorList>
    </citation>
    <scope>NUCLEOTIDE SEQUENCE [LARGE SCALE GENOMIC DNA]</scope>
    <source>
        <strain evidence="1">Kraussei Quebec</strain>
    </source>
</reference>
<sequence>MSTIKISGKGNKQIALRVEPSLEQGIKTALAQDGDASVSAWIKRIIRKELQSRGIESNS</sequence>
<protein>
    <submittedName>
        <fullName evidence="1">Uncharacterized protein</fullName>
    </submittedName>
</protein>
<evidence type="ECO:0000313" key="1">
    <source>
        <dbReference type="EMBL" id="CDH19233.1"/>
    </source>
</evidence>
<name>A0A077PDL8_XENBV</name>
<organism evidence="1 2">
    <name type="scientific">Xenorhabdus bovienii str. kraussei Quebec</name>
    <dbReference type="NCBI Taxonomy" id="1398203"/>
    <lineage>
        <taxon>Bacteria</taxon>
        <taxon>Pseudomonadati</taxon>
        <taxon>Pseudomonadota</taxon>
        <taxon>Gammaproteobacteria</taxon>
        <taxon>Enterobacterales</taxon>
        <taxon>Morganellaceae</taxon>
        <taxon>Xenorhabdus</taxon>
    </lineage>
</organism>
<keyword evidence="2" id="KW-1185">Reference proteome</keyword>